<name>A0A1X9T5K4_9VIRU</name>
<evidence type="ECO:0000313" key="2">
    <source>
        <dbReference type="Proteomes" id="UP000203507"/>
    </source>
</evidence>
<proteinExistence type="predicted"/>
<reference evidence="1" key="1">
    <citation type="journal article" date="2017" name="Vet. Pathol.">
        <title>Ranid Herpesvirus 3 and Proliferative Dermatitis in Free-Ranging Wild Common Frogs (Rana Temporaria).</title>
        <authorList>
            <person name="Origgi F.C."/>
            <person name="Schmidt B.R."/>
            <person name="Lohmann P."/>
            <person name="Otten P."/>
            <person name="Akdesir E."/>
            <person name="Gaschen V."/>
            <person name="Aguilar-Bultet L."/>
            <person name="Wahli T."/>
            <person name="Sattler U."/>
            <person name="Stoffel M.H."/>
        </authorList>
    </citation>
    <scope>NUCLEOTIDE SEQUENCE [LARGE SCALE GENOMIC DNA]</scope>
    <source>
        <strain evidence="1">FO1_2015</strain>
    </source>
</reference>
<organism evidence="1">
    <name type="scientific">Ranid herpesvirus 3</name>
    <dbReference type="NCBI Taxonomy" id="1987509"/>
    <lineage>
        <taxon>Viruses</taxon>
        <taxon>Duplodnaviria</taxon>
        <taxon>Heunggongvirae</taxon>
        <taxon>Peploviricota</taxon>
        <taxon>Herviviricetes</taxon>
        <taxon>Herpesvirales</taxon>
        <taxon>Alloherpesviridae</taxon>
        <taxon>Batravirus</taxon>
        <taxon>Batravirus ranidallo3</taxon>
    </lineage>
</organism>
<protein>
    <submittedName>
        <fullName evidence="1">Lyase-like protein</fullName>
    </submittedName>
</protein>
<dbReference type="Proteomes" id="UP000203507">
    <property type="component" value="Segment"/>
</dbReference>
<keyword evidence="2" id="KW-1185">Reference proteome</keyword>
<dbReference type="RefSeq" id="YP_009362493.1">
    <property type="nucleotide sequence ID" value="NC_034618.1"/>
</dbReference>
<dbReference type="GO" id="GO:0016829">
    <property type="term" value="F:lyase activity"/>
    <property type="evidence" value="ECO:0007669"/>
    <property type="project" value="UniProtKB-KW"/>
</dbReference>
<sequence>MSESKPILDPFCLVDDQRFNPGPQWLQHFGNTFVNIYAHTPHNQLDEPFFNNNQYFKTLQKLDRSAAWWEKAINLPKGYVLPGYQKEGIYDPNSKERPPQWVCDAIAANETLSNIVIEGYRYTYAKLLKILTQYAMLDYDRDEDKWMQKHESMELLIESLANEMDQRAYSINRFFGNFAIQILIKDSLK</sequence>
<dbReference type="KEGG" id="vg:32878318"/>
<dbReference type="EMBL" id="KX832224">
    <property type="protein sequence ID" value="ARR28984.1"/>
    <property type="molecule type" value="Genomic_DNA"/>
</dbReference>
<dbReference type="GeneID" id="32878318"/>
<accession>A0A1X9T5K4</accession>
<keyword evidence="1" id="KW-0456">Lyase</keyword>
<evidence type="ECO:0000313" key="1">
    <source>
        <dbReference type="EMBL" id="ARR28984.1"/>
    </source>
</evidence>